<dbReference type="Proteomes" id="UP000305067">
    <property type="component" value="Unassembled WGS sequence"/>
</dbReference>
<dbReference type="AlphaFoldDB" id="A0A5C3QE78"/>
<name>A0A5C3QE78_9AGAR</name>
<dbReference type="InterPro" id="IPR029482">
    <property type="entry name" value="HRXXH"/>
</dbReference>
<evidence type="ECO:0000313" key="4">
    <source>
        <dbReference type="Proteomes" id="UP000305067"/>
    </source>
</evidence>
<dbReference type="SUPFAM" id="SSF55486">
    <property type="entry name" value="Metalloproteases ('zincins'), catalytic domain"/>
    <property type="match status" value="1"/>
</dbReference>
<keyword evidence="4" id="KW-1185">Reference proteome</keyword>
<feature type="domain" description="Putative peptidase" evidence="2">
    <location>
        <begin position="2"/>
        <end position="200"/>
    </location>
</feature>
<gene>
    <name evidence="3" type="ORF">BDV98DRAFT_510384</name>
</gene>
<dbReference type="InterPro" id="IPR039124">
    <property type="entry name" value="PRA1-like"/>
</dbReference>
<dbReference type="GO" id="GO:0005576">
    <property type="term" value="C:extracellular region"/>
    <property type="evidence" value="ECO:0007669"/>
    <property type="project" value="TreeGrafter"/>
</dbReference>
<dbReference type="PANTHER" id="PTHR39399">
    <property type="entry name" value="PROTEIN ZPS1"/>
    <property type="match status" value="1"/>
</dbReference>
<sequence>MEIHDSCNATEVRQLRKAFAETYELVTTARDYILEHGSNDDVYKTYFGSAPPYAVVGAYESVAHENKEGVLFRCDNVDGNCDMDGWAGHWRGDNATQETVICPLSYEIKHSNDKLCAFGYTVASQSTNWLFSSDILHRLSHIPSVSHGALDHYADGYAGSIELAKSNDTWTPYNTHTLQFFALDVYARVVSIPGTGCTGEAPEEEEEEEDATTTSTTGASEATSTQDCHTHADGEVHCV</sequence>
<organism evidence="3 4">
    <name type="scientific">Pterulicium gracile</name>
    <dbReference type="NCBI Taxonomy" id="1884261"/>
    <lineage>
        <taxon>Eukaryota</taxon>
        <taxon>Fungi</taxon>
        <taxon>Dikarya</taxon>
        <taxon>Basidiomycota</taxon>
        <taxon>Agaricomycotina</taxon>
        <taxon>Agaricomycetes</taxon>
        <taxon>Agaricomycetidae</taxon>
        <taxon>Agaricales</taxon>
        <taxon>Pleurotineae</taxon>
        <taxon>Pterulaceae</taxon>
        <taxon>Pterulicium</taxon>
    </lineage>
</organism>
<accession>A0A5C3QE78</accession>
<dbReference type="OrthoDB" id="4689212at2759"/>
<proteinExistence type="predicted"/>
<dbReference type="GO" id="GO:0008270">
    <property type="term" value="F:zinc ion binding"/>
    <property type="evidence" value="ECO:0007669"/>
    <property type="project" value="TreeGrafter"/>
</dbReference>
<dbReference type="Gene3D" id="3.40.390.10">
    <property type="entry name" value="Collagenase (Catalytic Domain)"/>
    <property type="match status" value="1"/>
</dbReference>
<reference evidence="3 4" key="1">
    <citation type="journal article" date="2019" name="Nat. Ecol. Evol.">
        <title>Megaphylogeny resolves global patterns of mushroom evolution.</title>
        <authorList>
            <person name="Varga T."/>
            <person name="Krizsan K."/>
            <person name="Foldi C."/>
            <person name="Dima B."/>
            <person name="Sanchez-Garcia M."/>
            <person name="Sanchez-Ramirez S."/>
            <person name="Szollosi G.J."/>
            <person name="Szarkandi J.G."/>
            <person name="Papp V."/>
            <person name="Albert L."/>
            <person name="Andreopoulos W."/>
            <person name="Angelini C."/>
            <person name="Antonin V."/>
            <person name="Barry K.W."/>
            <person name="Bougher N.L."/>
            <person name="Buchanan P."/>
            <person name="Buyck B."/>
            <person name="Bense V."/>
            <person name="Catcheside P."/>
            <person name="Chovatia M."/>
            <person name="Cooper J."/>
            <person name="Damon W."/>
            <person name="Desjardin D."/>
            <person name="Finy P."/>
            <person name="Geml J."/>
            <person name="Haridas S."/>
            <person name="Hughes K."/>
            <person name="Justo A."/>
            <person name="Karasinski D."/>
            <person name="Kautmanova I."/>
            <person name="Kiss B."/>
            <person name="Kocsube S."/>
            <person name="Kotiranta H."/>
            <person name="LaButti K.M."/>
            <person name="Lechner B.E."/>
            <person name="Liimatainen K."/>
            <person name="Lipzen A."/>
            <person name="Lukacs Z."/>
            <person name="Mihaltcheva S."/>
            <person name="Morgado L.N."/>
            <person name="Niskanen T."/>
            <person name="Noordeloos M.E."/>
            <person name="Ohm R.A."/>
            <person name="Ortiz-Santana B."/>
            <person name="Ovrebo C."/>
            <person name="Racz N."/>
            <person name="Riley R."/>
            <person name="Savchenko A."/>
            <person name="Shiryaev A."/>
            <person name="Soop K."/>
            <person name="Spirin V."/>
            <person name="Szebenyi C."/>
            <person name="Tomsovsky M."/>
            <person name="Tulloss R.E."/>
            <person name="Uehling J."/>
            <person name="Grigoriev I.V."/>
            <person name="Vagvolgyi C."/>
            <person name="Papp T."/>
            <person name="Martin F.M."/>
            <person name="Miettinen O."/>
            <person name="Hibbett D.S."/>
            <person name="Nagy L.G."/>
        </authorList>
    </citation>
    <scope>NUCLEOTIDE SEQUENCE [LARGE SCALE GENOMIC DNA]</scope>
    <source>
        <strain evidence="3 4">CBS 309.79</strain>
    </source>
</reference>
<evidence type="ECO:0000313" key="3">
    <source>
        <dbReference type="EMBL" id="TFK99477.1"/>
    </source>
</evidence>
<dbReference type="Pfam" id="PF13933">
    <property type="entry name" value="HRXXH"/>
    <property type="match status" value="1"/>
</dbReference>
<feature type="compositionally biased region" description="Acidic residues" evidence="1">
    <location>
        <begin position="201"/>
        <end position="211"/>
    </location>
</feature>
<dbReference type="InterPro" id="IPR024079">
    <property type="entry name" value="MetalloPept_cat_dom_sf"/>
</dbReference>
<dbReference type="EMBL" id="ML178833">
    <property type="protein sequence ID" value="TFK99477.1"/>
    <property type="molecule type" value="Genomic_DNA"/>
</dbReference>
<dbReference type="GO" id="GO:0008237">
    <property type="term" value="F:metallopeptidase activity"/>
    <property type="evidence" value="ECO:0007669"/>
    <property type="project" value="InterPro"/>
</dbReference>
<dbReference type="GO" id="GO:0009986">
    <property type="term" value="C:cell surface"/>
    <property type="evidence" value="ECO:0007669"/>
    <property type="project" value="TreeGrafter"/>
</dbReference>
<dbReference type="GO" id="GO:0005178">
    <property type="term" value="F:integrin binding"/>
    <property type="evidence" value="ECO:0007669"/>
    <property type="project" value="TreeGrafter"/>
</dbReference>
<dbReference type="GO" id="GO:0009277">
    <property type="term" value="C:fungal-type cell wall"/>
    <property type="evidence" value="ECO:0007669"/>
    <property type="project" value="TreeGrafter"/>
</dbReference>
<feature type="compositionally biased region" description="Low complexity" evidence="1">
    <location>
        <begin position="212"/>
        <end position="225"/>
    </location>
</feature>
<dbReference type="PANTHER" id="PTHR39399:SF1">
    <property type="entry name" value="PROTEIN ZPS1"/>
    <property type="match status" value="1"/>
</dbReference>
<evidence type="ECO:0000259" key="2">
    <source>
        <dbReference type="Pfam" id="PF13933"/>
    </source>
</evidence>
<dbReference type="STRING" id="1884261.A0A5C3QE78"/>
<feature type="region of interest" description="Disordered" evidence="1">
    <location>
        <begin position="196"/>
        <end position="232"/>
    </location>
</feature>
<evidence type="ECO:0000256" key="1">
    <source>
        <dbReference type="SAM" id="MobiDB-lite"/>
    </source>
</evidence>
<protein>
    <submittedName>
        <fullName evidence="3">Putative peptidase domain-containing protein</fullName>
    </submittedName>
</protein>